<dbReference type="AlphaFoldDB" id="A0A1I4C3Z6"/>
<name>A0A1I4C3Z6_9GAMM</name>
<dbReference type="EMBL" id="FOSH01000024">
    <property type="protein sequence ID" value="SFK75665.1"/>
    <property type="molecule type" value="Genomic_DNA"/>
</dbReference>
<evidence type="ECO:0000313" key="3">
    <source>
        <dbReference type="Proteomes" id="UP000198924"/>
    </source>
</evidence>
<keyword evidence="1" id="KW-0472">Membrane</keyword>
<evidence type="ECO:0000313" key="2">
    <source>
        <dbReference type="EMBL" id="SFK75665.1"/>
    </source>
</evidence>
<reference evidence="3" key="1">
    <citation type="submission" date="2016-10" db="EMBL/GenBank/DDBJ databases">
        <authorList>
            <person name="Varghese N."/>
            <person name="Submissions S."/>
        </authorList>
    </citation>
    <scope>NUCLEOTIDE SEQUENCE [LARGE SCALE GENOMIC DNA]</scope>
    <source>
        <strain evidence="3">DSM 11578</strain>
    </source>
</reference>
<evidence type="ECO:0008006" key="4">
    <source>
        <dbReference type="Google" id="ProtNLM"/>
    </source>
</evidence>
<keyword evidence="1" id="KW-1133">Transmembrane helix</keyword>
<feature type="transmembrane region" description="Helical" evidence="1">
    <location>
        <begin position="20"/>
        <end position="41"/>
    </location>
</feature>
<organism evidence="2 3">
    <name type="scientific">Methylophaga sulfidovorans</name>
    <dbReference type="NCBI Taxonomy" id="45496"/>
    <lineage>
        <taxon>Bacteria</taxon>
        <taxon>Pseudomonadati</taxon>
        <taxon>Pseudomonadota</taxon>
        <taxon>Gammaproteobacteria</taxon>
        <taxon>Thiotrichales</taxon>
        <taxon>Piscirickettsiaceae</taxon>
        <taxon>Methylophaga</taxon>
    </lineage>
</organism>
<accession>A0A1I4C3Z6</accession>
<gene>
    <name evidence="2" type="ORF">SAMN04488079_12421</name>
</gene>
<sequence length="80" mass="9654">MSTFFLLALLLKYHDTPHLFMFIGIDAFIILAFYFIIKTVYSPENERHYREESFIPLDDDTYEEKQLFGTHHSFSSRRNK</sequence>
<keyword evidence="1" id="KW-0812">Transmembrane</keyword>
<keyword evidence="3" id="KW-1185">Reference proteome</keyword>
<dbReference type="OrthoDB" id="9841695at2"/>
<dbReference type="Proteomes" id="UP000198924">
    <property type="component" value="Unassembled WGS sequence"/>
</dbReference>
<proteinExistence type="predicted"/>
<dbReference type="RefSeq" id="WP_091716088.1">
    <property type="nucleotide sequence ID" value="NZ_FOSH01000024.1"/>
</dbReference>
<dbReference type="STRING" id="45496.SAMN04488079_12421"/>
<evidence type="ECO:0000256" key="1">
    <source>
        <dbReference type="SAM" id="Phobius"/>
    </source>
</evidence>
<protein>
    <recommendedName>
        <fullName evidence="4">Cbb3-type cytochrome oxidase component FixQ</fullName>
    </recommendedName>
</protein>